<dbReference type="GO" id="GO:0016787">
    <property type="term" value="F:hydrolase activity"/>
    <property type="evidence" value="ECO:0007669"/>
    <property type="project" value="UniProtKB-KW"/>
</dbReference>
<dbReference type="CDD" id="cd09722">
    <property type="entry name" value="Cas1_I-B"/>
    <property type="match status" value="1"/>
</dbReference>
<accession>A0A1Y3PMH2</accession>
<feature type="binding site" evidence="9">
    <location>
        <position position="218"/>
    </location>
    <ligand>
        <name>Mn(2+)</name>
        <dbReference type="ChEBI" id="CHEBI:29035"/>
    </ligand>
</feature>
<dbReference type="GO" id="GO:0051607">
    <property type="term" value="P:defense response to virus"/>
    <property type="evidence" value="ECO:0007669"/>
    <property type="project" value="UniProtKB-UniRule"/>
</dbReference>
<evidence type="ECO:0000256" key="3">
    <source>
        <dbReference type="ARBA" id="ARBA00022759"/>
    </source>
</evidence>
<dbReference type="Gene3D" id="1.20.120.920">
    <property type="entry name" value="CRISPR-associated endonuclease Cas1, C-terminal domain"/>
    <property type="match status" value="1"/>
</dbReference>
<evidence type="ECO:0000256" key="9">
    <source>
        <dbReference type="HAMAP-Rule" id="MF_01470"/>
    </source>
</evidence>
<evidence type="ECO:0000256" key="5">
    <source>
        <dbReference type="ARBA" id="ARBA00022842"/>
    </source>
</evidence>
<comment type="caution">
    <text evidence="10">The sequence shown here is derived from an EMBL/GenBank/DDBJ whole genome shotgun (WGS) entry which is preliminary data.</text>
</comment>
<evidence type="ECO:0000313" key="11">
    <source>
        <dbReference type="Proteomes" id="UP000196475"/>
    </source>
</evidence>
<dbReference type="EMBL" id="LZRT01000060">
    <property type="protein sequence ID" value="OUM88543.1"/>
    <property type="molecule type" value="Genomic_DNA"/>
</dbReference>
<keyword evidence="3 9" id="KW-0255">Endonuclease</keyword>
<reference evidence="11" key="1">
    <citation type="submission" date="2016-06" db="EMBL/GenBank/DDBJ databases">
        <authorList>
            <person name="Nascimento L."/>
            <person name="Pereira R.V."/>
            <person name="Martins L.F."/>
            <person name="Quaggio R.B."/>
            <person name="Silva A.M."/>
            <person name="Setubal J.C."/>
        </authorList>
    </citation>
    <scope>NUCLEOTIDE SEQUENCE [LARGE SCALE GENOMIC DNA]</scope>
</reference>
<keyword evidence="6 9" id="KW-0051">Antiviral defense</keyword>
<evidence type="ECO:0000256" key="2">
    <source>
        <dbReference type="ARBA" id="ARBA00022723"/>
    </source>
</evidence>
<keyword evidence="7 9" id="KW-0238">DNA-binding</keyword>
<dbReference type="PANTHER" id="PTHR43219:SF2">
    <property type="entry name" value="CRISPR-ASSOCIATED ENDONUCLEASE CAS1"/>
    <property type="match status" value="1"/>
</dbReference>
<comment type="similarity">
    <text evidence="9">Belongs to the CRISPR-associated endonuclease Cas1 family.</text>
</comment>
<comment type="cofactor">
    <cofactor evidence="9">
        <name>Mg(2+)</name>
        <dbReference type="ChEBI" id="CHEBI:18420"/>
    </cofactor>
    <cofactor evidence="9">
        <name>Mn(2+)</name>
        <dbReference type="ChEBI" id="CHEBI:29035"/>
    </cofactor>
</comment>
<dbReference type="GO" id="GO:0046872">
    <property type="term" value="F:metal ion binding"/>
    <property type="evidence" value="ECO:0007669"/>
    <property type="project" value="UniProtKB-UniRule"/>
</dbReference>
<dbReference type="InterPro" id="IPR042206">
    <property type="entry name" value="CRISPR-assoc_Cas1_C"/>
</dbReference>
<feature type="binding site" evidence="9">
    <location>
        <position position="153"/>
    </location>
    <ligand>
        <name>Mn(2+)</name>
        <dbReference type="ChEBI" id="CHEBI:29035"/>
    </ligand>
</feature>
<dbReference type="InterPro" id="IPR042211">
    <property type="entry name" value="CRISPR-assoc_Cas1_N"/>
</dbReference>
<dbReference type="Proteomes" id="UP000196475">
    <property type="component" value="Unassembled WGS sequence"/>
</dbReference>
<evidence type="ECO:0000313" key="10">
    <source>
        <dbReference type="EMBL" id="OUM88543.1"/>
    </source>
</evidence>
<name>A0A1Y3PMH2_9BACI</name>
<dbReference type="HAMAP" id="MF_01470">
    <property type="entry name" value="Cas1"/>
    <property type="match status" value="1"/>
</dbReference>
<dbReference type="EC" id="3.1.-.-" evidence="9"/>
<dbReference type="InterPro" id="IPR002729">
    <property type="entry name" value="CRISPR-assoc_Cas1"/>
</dbReference>
<proteinExistence type="inferred from homology"/>
<dbReference type="AlphaFoldDB" id="A0A1Y3PMH2"/>
<dbReference type="NCBIfam" id="TIGR03641">
    <property type="entry name" value="cas1_HMARI"/>
    <property type="match status" value="1"/>
</dbReference>
<comment type="function">
    <text evidence="9">CRISPR (clustered regularly interspaced short palindromic repeat), is an adaptive immune system that provides protection against mobile genetic elements (viruses, transposable elements and conjugative plasmids). CRISPR clusters contain spacers, sequences complementary to antecedent mobile elements, and target invading nucleic acids. CRISPR clusters are transcribed and processed into CRISPR RNA (crRNA). Acts as a dsDNA endonuclease. Involved in the integration of spacer DNA into the CRISPR cassette.</text>
</comment>
<dbReference type="Pfam" id="PF01867">
    <property type="entry name" value="Cas_Cas1"/>
    <property type="match status" value="1"/>
</dbReference>
<comment type="subunit">
    <text evidence="9">Homodimer, forms a heterotetramer with a Cas2 homodimer.</text>
</comment>
<dbReference type="GO" id="GO:0003677">
    <property type="term" value="F:DNA binding"/>
    <property type="evidence" value="ECO:0007669"/>
    <property type="project" value="UniProtKB-KW"/>
</dbReference>
<gene>
    <name evidence="9" type="primary">cas1</name>
    <name evidence="10" type="ORF">BAA01_05465</name>
</gene>
<protein>
    <recommendedName>
        <fullName evidence="9">CRISPR-associated endonuclease Cas1</fullName>
        <ecNumber evidence="9">3.1.-.-</ecNumber>
    </recommendedName>
</protein>
<evidence type="ECO:0000256" key="4">
    <source>
        <dbReference type="ARBA" id="ARBA00022801"/>
    </source>
</evidence>
<sequence>MKDYYIFSNGNLKRKDNTLYFVDSDGHSKPLPVAVADNIHIMGQVDLNTSLLNLVSQYGIRIHFYNYYGFYSGTFYPRPRNISGHTVIQQTAHYLDYGKRMYLARSFLQGGIHHMLRLLRRYKEKTAAYVDTILSEATKLEDAQTIQELMGIEGRIRQIYYQSFNNILNHGFVFEAREKRPPTDPLNALISFGNSLVYSAIVSEIYKTQLDPTISYLHEPSSKRFSLSLDLAEIFKPLIVDSVLISSINNRIINHKHFYSLDGMVLLNEEGQKRFITEWQKKLDTTIRHRTLKRNVSYRYFIRLECYKLIKHVIGDETYKPLKAWW</sequence>
<dbReference type="PANTHER" id="PTHR43219">
    <property type="entry name" value="CRISPR-ASSOCIATED ENDONUCLEASE CAS1"/>
    <property type="match status" value="1"/>
</dbReference>
<keyword evidence="2 9" id="KW-0479">Metal-binding</keyword>
<dbReference type="GO" id="GO:0043571">
    <property type="term" value="P:maintenance of CRISPR repeat elements"/>
    <property type="evidence" value="ECO:0007669"/>
    <property type="project" value="UniProtKB-UniRule"/>
</dbReference>
<feature type="binding site" evidence="9">
    <location>
        <position position="233"/>
    </location>
    <ligand>
        <name>Mn(2+)</name>
        <dbReference type="ChEBI" id="CHEBI:29035"/>
    </ligand>
</feature>
<dbReference type="NCBIfam" id="TIGR00287">
    <property type="entry name" value="cas1"/>
    <property type="match status" value="1"/>
</dbReference>
<keyword evidence="8 9" id="KW-0464">Manganese</keyword>
<organism evidence="10 11">
    <name type="scientific">Bacillus thermozeamaize</name>
    <dbReference type="NCBI Taxonomy" id="230954"/>
    <lineage>
        <taxon>Bacteria</taxon>
        <taxon>Bacillati</taxon>
        <taxon>Bacillota</taxon>
        <taxon>Bacilli</taxon>
        <taxon>Bacillales</taxon>
        <taxon>Bacillaceae</taxon>
        <taxon>Bacillus</taxon>
    </lineage>
</organism>
<keyword evidence="1 9" id="KW-0540">Nuclease</keyword>
<evidence type="ECO:0000256" key="6">
    <source>
        <dbReference type="ARBA" id="ARBA00023118"/>
    </source>
</evidence>
<dbReference type="GO" id="GO:0004520">
    <property type="term" value="F:DNA endonuclease activity"/>
    <property type="evidence" value="ECO:0007669"/>
    <property type="project" value="InterPro"/>
</dbReference>
<dbReference type="InterPro" id="IPR019858">
    <property type="entry name" value="CRISPR-assoc_Cas1_HMARI/TNEAP"/>
</dbReference>
<keyword evidence="4 9" id="KW-0378">Hydrolase</keyword>
<evidence type="ECO:0000256" key="1">
    <source>
        <dbReference type="ARBA" id="ARBA00022722"/>
    </source>
</evidence>
<evidence type="ECO:0000256" key="8">
    <source>
        <dbReference type="ARBA" id="ARBA00023211"/>
    </source>
</evidence>
<keyword evidence="5 9" id="KW-0460">Magnesium</keyword>
<dbReference type="Gene3D" id="3.100.10.20">
    <property type="entry name" value="CRISPR-associated endonuclease Cas1, N-terminal domain"/>
    <property type="match status" value="1"/>
</dbReference>
<evidence type="ECO:0000256" key="7">
    <source>
        <dbReference type="ARBA" id="ARBA00023125"/>
    </source>
</evidence>